<dbReference type="STRING" id="599839.J4H589"/>
<sequence length="508" mass="57956">MLPDAIVTGLRYWSRYISRFGIAHGLLLAIARGGEDGRKREGRDWEKAGETMAVALLAGVNATRLPPELCDCIIDYLWDDTPSLAACALTCRAFLPRTRTHTLSSITLVNTAGFTRFERLLKRDSHIAVYVRRLAIVKTSGNHATRPSRVDREWPLLLRTLPRVEDLTLERWMPGEMRDNVAQRLYLHLSRSAIRTLRLVDIHHWKGTDLPRLLCACLRLRELHLNEVRWESCPDKEMFSRSFDMMPPALADIVPETTIEIDRMEMCEGHPCVVAWLLHGPFNIRLRQLRLGFWFYLGVRMGDKHKLLETAGASLQSLVLSFKNLRRSSLRDPNFEKHFALSNNCYLTSLHLHLAFDSWVASDSIECALGCVNLIVRKISPTHQSLQELRISIQMYGASDDGYALGESDVWKYMDEALALFARGRSPLKVALDICDEYHQEPDNADCGSLGKRTAERVVGYLPKLCAERLCLCVSWGRRWSPDAEFGGRLVGERLERILDLPYDTQQV</sequence>
<dbReference type="OrthoDB" id="2921803at2759"/>
<evidence type="ECO:0000313" key="2">
    <source>
        <dbReference type="Proteomes" id="UP000006352"/>
    </source>
</evidence>
<dbReference type="Gene3D" id="3.80.10.10">
    <property type="entry name" value="Ribonuclease Inhibitor"/>
    <property type="match status" value="1"/>
</dbReference>
<dbReference type="SUPFAM" id="SSF52047">
    <property type="entry name" value="RNI-like"/>
    <property type="match status" value="1"/>
</dbReference>
<dbReference type="SUPFAM" id="SSF81383">
    <property type="entry name" value="F-box domain"/>
    <property type="match status" value="1"/>
</dbReference>
<dbReference type="InParanoid" id="J4H589"/>
<gene>
    <name evidence="1" type="ORF">FIBRA_08571</name>
</gene>
<reference evidence="1 2" key="1">
    <citation type="journal article" date="2012" name="Appl. Environ. Microbiol.">
        <title>Short-read sequencing for genomic analysis of the brown rot fungus Fibroporia radiculosa.</title>
        <authorList>
            <person name="Tang J.D."/>
            <person name="Perkins A.D."/>
            <person name="Sonstegard T.S."/>
            <person name="Schroeder S.G."/>
            <person name="Burgess S.C."/>
            <person name="Diehl S.V."/>
        </authorList>
    </citation>
    <scope>NUCLEOTIDE SEQUENCE [LARGE SCALE GENOMIC DNA]</scope>
    <source>
        <strain evidence="1 2">TFFH 294</strain>
    </source>
</reference>
<evidence type="ECO:0000313" key="1">
    <source>
        <dbReference type="EMBL" id="CCM06319.1"/>
    </source>
</evidence>
<accession>J4H589</accession>
<name>J4H589_9APHY</name>
<evidence type="ECO:0008006" key="3">
    <source>
        <dbReference type="Google" id="ProtNLM"/>
    </source>
</evidence>
<dbReference type="RefSeq" id="XP_012185602.1">
    <property type="nucleotide sequence ID" value="XM_012330212.1"/>
</dbReference>
<dbReference type="InterPro" id="IPR032675">
    <property type="entry name" value="LRR_dom_sf"/>
</dbReference>
<protein>
    <recommendedName>
        <fullName evidence="3">F-box domain-containing protein</fullName>
    </recommendedName>
</protein>
<dbReference type="AlphaFoldDB" id="J4H589"/>
<organism evidence="1 2">
    <name type="scientific">Fibroporia radiculosa</name>
    <dbReference type="NCBI Taxonomy" id="599839"/>
    <lineage>
        <taxon>Eukaryota</taxon>
        <taxon>Fungi</taxon>
        <taxon>Dikarya</taxon>
        <taxon>Basidiomycota</taxon>
        <taxon>Agaricomycotina</taxon>
        <taxon>Agaricomycetes</taxon>
        <taxon>Polyporales</taxon>
        <taxon>Fibroporiaceae</taxon>
        <taxon>Fibroporia</taxon>
    </lineage>
</organism>
<dbReference type="InterPro" id="IPR036047">
    <property type="entry name" value="F-box-like_dom_sf"/>
</dbReference>
<proteinExistence type="predicted"/>
<dbReference type="Proteomes" id="UP000006352">
    <property type="component" value="Unassembled WGS sequence"/>
</dbReference>
<dbReference type="GeneID" id="24101219"/>
<keyword evidence="2" id="KW-1185">Reference proteome</keyword>
<dbReference type="HOGENOM" id="CLU_036316_3_0_1"/>
<dbReference type="EMBL" id="HE797285">
    <property type="protein sequence ID" value="CCM06319.1"/>
    <property type="molecule type" value="Genomic_DNA"/>
</dbReference>